<keyword evidence="2" id="KW-1185">Reference proteome</keyword>
<organism evidence="1 2">
    <name type="scientific">Rudanella paleaurantiibacter</name>
    <dbReference type="NCBI Taxonomy" id="2614655"/>
    <lineage>
        <taxon>Bacteria</taxon>
        <taxon>Pseudomonadati</taxon>
        <taxon>Bacteroidota</taxon>
        <taxon>Cytophagia</taxon>
        <taxon>Cytophagales</taxon>
        <taxon>Cytophagaceae</taxon>
        <taxon>Rudanella</taxon>
    </lineage>
</organism>
<sequence>MKIYSSSGRLPGPNVSEKLFKDTTTTATNEWLGVDPDCQNRSFVVSYDNIPLFRKYWINGPADQLQATGYVAKVGSEADSVRYYYELVERNYFDK</sequence>
<dbReference type="RefSeq" id="WP_152123244.1">
    <property type="nucleotide sequence ID" value="NZ_WELI01000002.1"/>
</dbReference>
<evidence type="ECO:0000313" key="1">
    <source>
        <dbReference type="EMBL" id="KAB7731632.1"/>
    </source>
</evidence>
<comment type="caution">
    <text evidence="1">The sequence shown here is derived from an EMBL/GenBank/DDBJ whole genome shotgun (WGS) entry which is preliminary data.</text>
</comment>
<reference evidence="1 2" key="1">
    <citation type="submission" date="2019-10" db="EMBL/GenBank/DDBJ databases">
        <title>Rudanella paleaurantiibacter sp. nov., isolated from sludge.</title>
        <authorList>
            <person name="Xu S.Q."/>
        </authorList>
    </citation>
    <scope>NUCLEOTIDE SEQUENCE [LARGE SCALE GENOMIC DNA]</scope>
    <source>
        <strain evidence="1 2">HX-22-17</strain>
    </source>
</reference>
<proteinExistence type="predicted"/>
<name>A0A7J5U229_9BACT</name>
<dbReference type="Proteomes" id="UP000488299">
    <property type="component" value="Unassembled WGS sequence"/>
</dbReference>
<gene>
    <name evidence="1" type="ORF">F5984_05215</name>
</gene>
<accession>A0A7J5U229</accession>
<protein>
    <submittedName>
        <fullName evidence="1">Uncharacterized protein</fullName>
    </submittedName>
</protein>
<dbReference type="EMBL" id="WELI01000002">
    <property type="protein sequence ID" value="KAB7731632.1"/>
    <property type="molecule type" value="Genomic_DNA"/>
</dbReference>
<dbReference type="AlphaFoldDB" id="A0A7J5U229"/>
<evidence type="ECO:0000313" key="2">
    <source>
        <dbReference type="Proteomes" id="UP000488299"/>
    </source>
</evidence>